<feature type="repeat" description="PPR" evidence="3">
    <location>
        <begin position="534"/>
        <end position="568"/>
    </location>
</feature>
<feature type="repeat" description="PPR" evidence="3">
    <location>
        <begin position="323"/>
        <end position="357"/>
    </location>
</feature>
<dbReference type="Gene3D" id="1.25.40.10">
    <property type="entry name" value="Tetratricopeptide repeat domain"/>
    <property type="match status" value="6"/>
</dbReference>
<feature type="repeat" description="PPR" evidence="3">
    <location>
        <begin position="498"/>
        <end position="528"/>
    </location>
</feature>
<feature type="repeat" description="PPR" evidence="3">
    <location>
        <begin position="463"/>
        <end position="497"/>
    </location>
</feature>
<evidence type="ECO:0000256" key="2">
    <source>
        <dbReference type="ARBA" id="ARBA00022737"/>
    </source>
</evidence>
<feature type="repeat" description="PPR" evidence="3">
    <location>
        <begin position="253"/>
        <end position="287"/>
    </location>
</feature>
<name>A0ABM3I2H4_ZIZJJ</name>
<dbReference type="NCBIfam" id="TIGR00756">
    <property type="entry name" value="PPR"/>
    <property type="match status" value="10"/>
</dbReference>
<accession>A0ABM3I2H4</accession>
<dbReference type="GeneID" id="107434094"/>
<dbReference type="PROSITE" id="PS51375">
    <property type="entry name" value="PPR"/>
    <property type="match status" value="10"/>
</dbReference>
<evidence type="ECO:0000256" key="3">
    <source>
        <dbReference type="PROSITE-ProRule" id="PRU00708"/>
    </source>
</evidence>
<gene>
    <name evidence="5" type="primary">LOC107434094</name>
</gene>
<feature type="repeat" description="PPR" evidence="3">
    <location>
        <begin position="393"/>
        <end position="427"/>
    </location>
</feature>
<protein>
    <submittedName>
        <fullName evidence="5">Pentatricopeptide repeat-containing protein At1g05670, mitochondrial-like isoform X3</fullName>
    </submittedName>
</protein>
<feature type="repeat" description="PPR" evidence="3">
    <location>
        <begin position="288"/>
        <end position="322"/>
    </location>
</feature>
<dbReference type="PANTHER" id="PTHR47447:SF22">
    <property type="entry name" value="TETRATRICOPEPTIDE-LIKE HELICAL DOMAIN SUPERFAMILY"/>
    <property type="match status" value="1"/>
</dbReference>
<evidence type="ECO:0000256" key="1">
    <source>
        <dbReference type="ARBA" id="ARBA00007626"/>
    </source>
</evidence>
<reference evidence="5" key="1">
    <citation type="submission" date="2025-08" db="UniProtKB">
        <authorList>
            <consortium name="RefSeq"/>
        </authorList>
    </citation>
    <scope>IDENTIFICATION</scope>
    <source>
        <tissue evidence="5">Seedling</tissue>
    </source>
</reference>
<evidence type="ECO:0000313" key="4">
    <source>
        <dbReference type="Proteomes" id="UP001652623"/>
    </source>
</evidence>
<dbReference type="RefSeq" id="XP_048319229.2">
    <property type="nucleotide sequence ID" value="XM_048463272.2"/>
</dbReference>
<dbReference type="InterPro" id="IPR011990">
    <property type="entry name" value="TPR-like_helical_dom_sf"/>
</dbReference>
<feature type="repeat" description="PPR" evidence="3">
    <location>
        <begin position="569"/>
        <end position="603"/>
    </location>
</feature>
<organism evidence="4 5">
    <name type="scientific">Ziziphus jujuba</name>
    <name type="common">Chinese jujube</name>
    <name type="synonym">Ziziphus sativa</name>
    <dbReference type="NCBI Taxonomy" id="326968"/>
    <lineage>
        <taxon>Eukaryota</taxon>
        <taxon>Viridiplantae</taxon>
        <taxon>Streptophyta</taxon>
        <taxon>Embryophyta</taxon>
        <taxon>Tracheophyta</taxon>
        <taxon>Spermatophyta</taxon>
        <taxon>Magnoliopsida</taxon>
        <taxon>eudicotyledons</taxon>
        <taxon>Gunneridae</taxon>
        <taxon>Pentapetalae</taxon>
        <taxon>rosids</taxon>
        <taxon>fabids</taxon>
        <taxon>Rosales</taxon>
        <taxon>Rhamnaceae</taxon>
        <taxon>Paliureae</taxon>
        <taxon>Ziziphus</taxon>
    </lineage>
</organism>
<keyword evidence="4" id="KW-1185">Reference proteome</keyword>
<proteinExistence type="inferred from homology"/>
<feature type="repeat" description="PPR" evidence="3">
    <location>
        <begin position="428"/>
        <end position="462"/>
    </location>
</feature>
<dbReference type="PANTHER" id="PTHR47447">
    <property type="entry name" value="OS03G0856100 PROTEIN"/>
    <property type="match status" value="1"/>
</dbReference>
<feature type="repeat" description="PPR" evidence="3">
    <location>
        <begin position="358"/>
        <end position="392"/>
    </location>
</feature>
<sequence>MKRCAIFSVSCLQTILHNQCLSFASNCLPFFSYRSCLYHGLSSSSTNIRPFPDYSPKKPTIRDAEFVHHISTTIKLRRSESLRRILKSYESKFRPDHLIWIFMSIKNDYKLVLDFFDWACLRREPSLEARCIVVQIATASKDLKMVHGLIREFWEKPNLDVSLSFTNFAEKLIYTYKDWGSDPHVFDIFFQVLVETGMLNEARNFFDKLLTYGLVLSVDSCNLFLSHLSRNFDGFEMAIKVFNEYPEVGICWNTTSYNIIINSICQLGKIKEAHHLLLKMEFRGSIPDVVTYSTIISKYCHVGELQKALRLIGEMEAKGLKANPYICNSIILFLCKNGKLFEAEKVLREMMMQGVVPDNVVYTTLIDGYCKLSNVPAAYLLFDEMRVRKIIPDFVTYTAIIHGFCKAGKMTEADNIFHEMVSRGLQPDEVTYTTLIDGYCKTGEVKKAFSLHNQMARKGLVPNVVTYTALADGLCKQGEVDIAIELLQEIHSNGLQLNVCTYNSIVNGLCKSGNIVQAQKLKEKMEEVAGMHPDSFTYTTLMDAYCKIREMDKAYMLLQEMWDRGYKPTVVTFNVLMNGFCLSGMLEDGERLLEWMLEKGVCVRKD</sequence>
<keyword evidence="2" id="KW-0677">Repeat</keyword>
<comment type="similarity">
    <text evidence="1">Belongs to the PPR family. P subfamily.</text>
</comment>
<dbReference type="Pfam" id="PF13041">
    <property type="entry name" value="PPR_2"/>
    <property type="match status" value="4"/>
</dbReference>
<dbReference type="SUPFAM" id="SSF81901">
    <property type="entry name" value="HCP-like"/>
    <property type="match status" value="1"/>
</dbReference>
<dbReference type="InterPro" id="IPR002885">
    <property type="entry name" value="PPR_rpt"/>
</dbReference>
<dbReference type="Pfam" id="PF12854">
    <property type="entry name" value="PPR_1"/>
    <property type="match status" value="2"/>
</dbReference>
<dbReference type="Proteomes" id="UP001652623">
    <property type="component" value="Chromosome 12"/>
</dbReference>
<evidence type="ECO:0000313" key="5">
    <source>
        <dbReference type="RefSeq" id="XP_048319229.2"/>
    </source>
</evidence>